<proteinExistence type="predicted"/>
<accession>A0A0E9Q7U9</accession>
<reference evidence="1" key="2">
    <citation type="journal article" date="2015" name="Fish Shellfish Immunol.">
        <title>Early steps in the European eel (Anguilla anguilla)-Vibrio vulnificus interaction in the gills: Role of the RtxA13 toxin.</title>
        <authorList>
            <person name="Callol A."/>
            <person name="Pajuelo D."/>
            <person name="Ebbesson L."/>
            <person name="Teles M."/>
            <person name="MacKenzie S."/>
            <person name="Amaro C."/>
        </authorList>
    </citation>
    <scope>NUCLEOTIDE SEQUENCE</scope>
</reference>
<sequence length="69" mass="7528">MTAPTVVKLEASSLGEAESGEEGLKLLNLSHPALVCVMVTRECSSTIVPQYHHSLMFESSNQRCMLTFS</sequence>
<reference evidence="1" key="1">
    <citation type="submission" date="2014-11" db="EMBL/GenBank/DDBJ databases">
        <authorList>
            <person name="Amaro Gonzalez C."/>
        </authorList>
    </citation>
    <scope>NUCLEOTIDE SEQUENCE</scope>
</reference>
<evidence type="ECO:0000313" key="1">
    <source>
        <dbReference type="EMBL" id="JAH12951.1"/>
    </source>
</evidence>
<dbReference type="EMBL" id="GBXM01095626">
    <property type="protein sequence ID" value="JAH12951.1"/>
    <property type="molecule type" value="Transcribed_RNA"/>
</dbReference>
<protein>
    <submittedName>
        <fullName evidence="1">Uncharacterized protein</fullName>
    </submittedName>
</protein>
<organism evidence="1">
    <name type="scientific">Anguilla anguilla</name>
    <name type="common">European freshwater eel</name>
    <name type="synonym">Muraena anguilla</name>
    <dbReference type="NCBI Taxonomy" id="7936"/>
    <lineage>
        <taxon>Eukaryota</taxon>
        <taxon>Metazoa</taxon>
        <taxon>Chordata</taxon>
        <taxon>Craniata</taxon>
        <taxon>Vertebrata</taxon>
        <taxon>Euteleostomi</taxon>
        <taxon>Actinopterygii</taxon>
        <taxon>Neopterygii</taxon>
        <taxon>Teleostei</taxon>
        <taxon>Anguilliformes</taxon>
        <taxon>Anguillidae</taxon>
        <taxon>Anguilla</taxon>
    </lineage>
</organism>
<dbReference type="AlphaFoldDB" id="A0A0E9Q7U9"/>
<name>A0A0E9Q7U9_ANGAN</name>